<proteinExistence type="predicted"/>
<name>A0ABX7ANN6_9BACI</name>
<evidence type="ECO:0000313" key="1">
    <source>
        <dbReference type="EMBL" id="QQP10820.1"/>
    </source>
</evidence>
<accession>A0ABX7ANN6</accession>
<protein>
    <recommendedName>
        <fullName evidence="3">YopX protein domain-containing protein</fullName>
    </recommendedName>
</protein>
<evidence type="ECO:0000313" key="2">
    <source>
        <dbReference type="Proteomes" id="UP000596049"/>
    </source>
</evidence>
<dbReference type="SUPFAM" id="SSF159006">
    <property type="entry name" value="YopX-like"/>
    <property type="match status" value="1"/>
</dbReference>
<keyword evidence="2" id="KW-1185">Reference proteome</keyword>
<dbReference type="InterPro" id="IPR023385">
    <property type="entry name" value="YopX-like_C"/>
</dbReference>
<dbReference type="EMBL" id="CP067341">
    <property type="protein sequence ID" value="QQP10820.1"/>
    <property type="molecule type" value="Genomic_DNA"/>
</dbReference>
<dbReference type="Proteomes" id="UP000596049">
    <property type="component" value="Chromosome"/>
</dbReference>
<organism evidence="1 2">
    <name type="scientific">Lysinibacillus agricola</name>
    <dbReference type="NCBI Taxonomy" id="2590012"/>
    <lineage>
        <taxon>Bacteria</taxon>
        <taxon>Bacillati</taxon>
        <taxon>Bacillota</taxon>
        <taxon>Bacilli</taxon>
        <taxon>Bacillales</taxon>
        <taxon>Bacillaceae</taxon>
        <taxon>Lysinibacillus</taxon>
    </lineage>
</organism>
<gene>
    <name evidence="1" type="ORF">FJQ98_16370</name>
</gene>
<sequence length="82" mass="9641">MTELRSFRDASGNIIYEGDYTTIEGSDKKWIITWVDNSVEGCLGMPIGWYEQRDDFESWRQLECGESYEIKGNIYLEKEESK</sequence>
<dbReference type="RefSeq" id="WP_053595716.1">
    <property type="nucleotide sequence ID" value="NZ_CP067341.1"/>
</dbReference>
<reference evidence="1 2" key="1">
    <citation type="submission" date="2020-01" db="EMBL/GenBank/DDBJ databases">
        <authorList>
            <person name="Liu G."/>
            <person name="Liu B."/>
        </authorList>
    </citation>
    <scope>NUCLEOTIDE SEQUENCE [LARGE SCALE GENOMIC DNA]</scope>
    <source>
        <strain evidence="1 2">FJAT-51161</strain>
    </source>
</reference>
<dbReference type="Gene3D" id="2.30.30.290">
    <property type="entry name" value="YopX-like domains"/>
    <property type="match status" value="1"/>
</dbReference>
<evidence type="ECO:0008006" key="3">
    <source>
        <dbReference type="Google" id="ProtNLM"/>
    </source>
</evidence>